<accession>A0AAJ1QCG6</accession>
<name>A0AAJ1QCG6_9FLAO</name>
<reference evidence="2" key="1">
    <citation type="submission" date="2020-06" db="EMBL/GenBank/DDBJ databases">
        <authorList>
            <person name="Dong N."/>
        </authorList>
    </citation>
    <scope>NUCLEOTIDE SEQUENCE</scope>
    <source>
        <strain evidence="2">R655-4</strain>
    </source>
</reference>
<evidence type="ECO:0008006" key="4">
    <source>
        <dbReference type="Google" id="ProtNLM"/>
    </source>
</evidence>
<dbReference type="EMBL" id="JACAGJ010000001">
    <property type="protein sequence ID" value="MDM1071382.1"/>
    <property type="molecule type" value="Genomic_DNA"/>
</dbReference>
<dbReference type="Proteomes" id="UP001170959">
    <property type="component" value="Unassembled WGS sequence"/>
</dbReference>
<evidence type="ECO:0000313" key="2">
    <source>
        <dbReference type="EMBL" id="MDM1071382.1"/>
    </source>
</evidence>
<sequence>MKKILFLFMLIMLAPMISFAQKNERIITEEIKNKINPIKTNFERINSIDKWTKIKTIETDDSAEGGYVNYYYLNEKLEKVVVQKFGESGKFLTEYYVLNSTLSFVFERNITYNVPLYWREFDHKKSKIEEKRYYFEKKQLIHFVGKSMNLNEESKGVIDDFEALIKAEKNTEN</sequence>
<organism evidence="2 3">
    <name type="scientific">Empedobacter brevis</name>
    <dbReference type="NCBI Taxonomy" id="247"/>
    <lineage>
        <taxon>Bacteria</taxon>
        <taxon>Pseudomonadati</taxon>
        <taxon>Bacteroidota</taxon>
        <taxon>Flavobacteriia</taxon>
        <taxon>Flavobacteriales</taxon>
        <taxon>Weeksellaceae</taxon>
        <taxon>Empedobacter</taxon>
    </lineage>
</organism>
<feature type="signal peptide" evidence="1">
    <location>
        <begin position="1"/>
        <end position="20"/>
    </location>
</feature>
<dbReference type="AlphaFoldDB" id="A0AAJ1QCG6"/>
<comment type="caution">
    <text evidence="2">The sequence shown here is derived from an EMBL/GenBank/DDBJ whole genome shotgun (WGS) entry which is preliminary data.</text>
</comment>
<dbReference type="RefSeq" id="WP_286491825.1">
    <property type="nucleotide sequence ID" value="NZ_JACAGJ010000001.1"/>
</dbReference>
<proteinExistence type="predicted"/>
<evidence type="ECO:0000256" key="1">
    <source>
        <dbReference type="SAM" id="SignalP"/>
    </source>
</evidence>
<gene>
    <name evidence="2" type="ORF">HX001_02620</name>
</gene>
<feature type="chain" id="PRO_5042556722" description="DUF4468 domain-containing protein" evidence="1">
    <location>
        <begin position="21"/>
        <end position="173"/>
    </location>
</feature>
<evidence type="ECO:0000313" key="3">
    <source>
        <dbReference type="Proteomes" id="UP001170959"/>
    </source>
</evidence>
<protein>
    <recommendedName>
        <fullName evidence="4">DUF4468 domain-containing protein</fullName>
    </recommendedName>
</protein>
<keyword evidence="1" id="KW-0732">Signal</keyword>
<reference evidence="2" key="2">
    <citation type="journal article" date="2022" name="Sci. Total Environ.">
        <title>Prevalence, transmission, and molecular epidemiology of tet(X)-positive bacteria among humans, animals, and environmental niches in China: An epidemiological, and genomic-based study.</title>
        <authorList>
            <person name="Dong N."/>
            <person name="Zeng Y."/>
            <person name="Cai C."/>
            <person name="Sun C."/>
            <person name="Lu J."/>
            <person name="Liu C."/>
            <person name="Zhou H."/>
            <person name="Sun Q."/>
            <person name="Shu L."/>
            <person name="Wang H."/>
            <person name="Wang Y."/>
            <person name="Wang S."/>
            <person name="Wu C."/>
            <person name="Chan E.W."/>
            <person name="Chen G."/>
            <person name="Shen Z."/>
            <person name="Chen S."/>
            <person name="Zhang R."/>
        </authorList>
    </citation>
    <scope>NUCLEOTIDE SEQUENCE</scope>
    <source>
        <strain evidence="2">R655-4</strain>
    </source>
</reference>